<evidence type="ECO:0000313" key="2">
    <source>
        <dbReference type="EMBL" id="AWN43762.1"/>
    </source>
</evidence>
<sequence length="49" mass="5944">MLTSITRAVHLWRERRRAYQELAALDDRLLEDIGLCRHELAEHCARLWR</sequence>
<gene>
    <name evidence="2" type="ORF">DK389_28670</name>
</gene>
<proteinExistence type="predicted"/>
<name>A0A2U8WEP7_9HYPH</name>
<reference evidence="3" key="1">
    <citation type="submission" date="2018-05" db="EMBL/GenBank/DDBJ databases">
        <title>Complete Genome Sequence of Methylobacterium sp. 17SD2-17.</title>
        <authorList>
            <person name="Srinivasan S."/>
        </authorList>
    </citation>
    <scope>NUCLEOTIDE SEQUENCE [LARGE SCALE GENOMIC DNA]</scope>
    <source>
        <strain evidence="3">17SD2-17</strain>
    </source>
</reference>
<keyword evidence="3" id="KW-1185">Reference proteome</keyword>
<dbReference type="Pfam" id="PF06568">
    <property type="entry name" value="YjiS-like"/>
    <property type="match status" value="1"/>
</dbReference>
<dbReference type="RefSeq" id="WP_109894874.1">
    <property type="nucleotide sequence ID" value="NZ_CP029550.1"/>
</dbReference>
<accession>A0A2U8WEP7</accession>
<dbReference type="AlphaFoldDB" id="A0A2U8WEP7"/>
<evidence type="ECO:0000313" key="3">
    <source>
        <dbReference type="Proteomes" id="UP000245926"/>
    </source>
</evidence>
<evidence type="ECO:0000259" key="1">
    <source>
        <dbReference type="Pfam" id="PF06568"/>
    </source>
</evidence>
<protein>
    <submittedName>
        <fullName evidence="2">DUF1127 domain-containing protein</fullName>
    </submittedName>
</protein>
<feature type="domain" description="YjiS-like" evidence="1">
    <location>
        <begin position="6"/>
        <end position="40"/>
    </location>
</feature>
<dbReference type="InterPro" id="IPR009506">
    <property type="entry name" value="YjiS-like"/>
</dbReference>
<organism evidence="2 3">
    <name type="scientific">Methylobacterium durans</name>
    <dbReference type="NCBI Taxonomy" id="2202825"/>
    <lineage>
        <taxon>Bacteria</taxon>
        <taxon>Pseudomonadati</taxon>
        <taxon>Pseudomonadota</taxon>
        <taxon>Alphaproteobacteria</taxon>
        <taxon>Hyphomicrobiales</taxon>
        <taxon>Methylobacteriaceae</taxon>
        <taxon>Methylobacterium</taxon>
    </lineage>
</organism>
<dbReference type="Proteomes" id="UP000245926">
    <property type="component" value="Chromosome"/>
</dbReference>
<dbReference type="KEGG" id="mets:DK389_28670"/>
<dbReference type="EMBL" id="CP029550">
    <property type="protein sequence ID" value="AWN43762.1"/>
    <property type="molecule type" value="Genomic_DNA"/>
</dbReference>